<keyword evidence="2" id="KW-0472">Membrane</keyword>
<feature type="region of interest" description="Disordered" evidence="1">
    <location>
        <begin position="179"/>
        <end position="206"/>
    </location>
</feature>
<dbReference type="HOGENOM" id="CLU_1245525_0_0_1"/>
<keyword evidence="2" id="KW-1133">Transmembrane helix</keyword>
<organism evidence="3 4">
    <name type="scientific">Paxillus rubicundulus Ve08.2h10</name>
    <dbReference type="NCBI Taxonomy" id="930991"/>
    <lineage>
        <taxon>Eukaryota</taxon>
        <taxon>Fungi</taxon>
        <taxon>Dikarya</taxon>
        <taxon>Basidiomycota</taxon>
        <taxon>Agaricomycotina</taxon>
        <taxon>Agaricomycetes</taxon>
        <taxon>Agaricomycetidae</taxon>
        <taxon>Boletales</taxon>
        <taxon>Paxilineae</taxon>
        <taxon>Paxillaceae</taxon>
        <taxon>Paxillus</taxon>
    </lineage>
</organism>
<dbReference type="OrthoDB" id="2649644at2759"/>
<protein>
    <submittedName>
        <fullName evidence="3">Uncharacterized protein</fullName>
    </submittedName>
</protein>
<reference evidence="3 4" key="1">
    <citation type="submission" date="2014-04" db="EMBL/GenBank/DDBJ databases">
        <authorList>
            <consortium name="DOE Joint Genome Institute"/>
            <person name="Kuo A."/>
            <person name="Kohler A."/>
            <person name="Jargeat P."/>
            <person name="Nagy L.G."/>
            <person name="Floudas D."/>
            <person name="Copeland A."/>
            <person name="Barry K.W."/>
            <person name="Cichocki N."/>
            <person name="Veneault-Fourrey C."/>
            <person name="LaButti K."/>
            <person name="Lindquist E.A."/>
            <person name="Lipzen A."/>
            <person name="Lundell T."/>
            <person name="Morin E."/>
            <person name="Murat C."/>
            <person name="Sun H."/>
            <person name="Tunlid A."/>
            <person name="Henrissat B."/>
            <person name="Grigoriev I.V."/>
            <person name="Hibbett D.S."/>
            <person name="Martin F."/>
            <person name="Nordberg H.P."/>
            <person name="Cantor M.N."/>
            <person name="Hua S.X."/>
        </authorList>
    </citation>
    <scope>NUCLEOTIDE SEQUENCE [LARGE SCALE GENOMIC DNA]</scope>
    <source>
        <strain evidence="3 4">Ve08.2h10</strain>
    </source>
</reference>
<feature type="compositionally biased region" description="Polar residues" evidence="1">
    <location>
        <begin position="144"/>
        <end position="154"/>
    </location>
</feature>
<feature type="transmembrane region" description="Helical" evidence="2">
    <location>
        <begin position="35"/>
        <end position="57"/>
    </location>
</feature>
<evidence type="ECO:0000313" key="4">
    <source>
        <dbReference type="Proteomes" id="UP000054538"/>
    </source>
</evidence>
<feature type="compositionally biased region" description="Basic and acidic residues" evidence="1">
    <location>
        <begin position="97"/>
        <end position="106"/>
    </location>
</feature>
<keyword evidence="2" id="KW-0812">Transmembrane</keyword>
<dbReference type="EMBL" id="KN824839">
    <property type="protein sequence ID" value="KIL00202.1"/>
    <property type="molecule type" value="Genomic_DNA"/>
</dbReference>
<reference evidence="4" key="2">
    <citation type="submission" date="2015-01" db="EMBL/GenBank/DDBJ databases">
        <title>Evolutionary Origins and Diversification of the Mycorrhizal Mutualists.</title>
        <authorList>
            <consortium name="DOE Joint Genome Institute"/>
            <consortium name="Mycorrhizal Genomics Consortium"/>
            <person name="Kohler A."/>
            <person name="Kuo A."/>
            <person name="Nagy L.G."/>
            <person name="Floudas D."/>
            <person name="Copeland A."/>
            <person name="Barry K.W."/>
            <person name="Cichocki N."/>
            <person name="Veneault-Fourrey C."/>
            <person name="LaButti K."/>
            <person name="Lindquist E.A."/>
            <person name="Lipzen A."/>
            <person name="Lundell T."/>
            <person name="Morin E."/>
            <person name="Murat C."/>
            <person name="Riley R."/>
            <person name="Ohm R."/>
            <person name="Sun H."/>
            <person name="Tunlid A."/>
            <person name="Henrissat B."/>
            <person name="Grigoriev I.V."/>
            <person name="Hibbett D.S."/>
            <person name="Martin F."/>
        </authorList>
    </citation>
    <scope>NUCLEOTIDE SEQUENCE [LARGE SCALE GENOMIC DNA]</scope>
    <source>
        <strain evidence="4">Ve08.2h10</strain>
    </source>
</reference>
<dbReference type="Proteomes" id="UP000054538">
    <property type="component" value="Unassembled WGS sequence"/>
</dbReference>
<sequence>MFMPNVLETDSNSHQTLPVRCQPASARSTICIGDLIAIIGCLVPAVIFTIWVIYRLLRRRQAARSFERQGKGLDPYHASAPLDDSLLVKHGVVHPPNKPEKARTADVFHSPQFVSDLPGPTSRLSPPMTLTAHEKRSKRGRSSIPRQSQATPSHRSNHAWGNVAHSRDDEFWGRYDHNYLGNEDGSPSGRKSSTMRRPTQAVLPRY</sequence>
<dbReference type="InParanoid" id="A0A0D0E5V3"/>
<gene>
    <name evidence="3" type="ORF">PAXRUDRAFT_315489</name>
</gene>
<keyword evidence="4" id="KW-1185">Reference proteome</keyword>
<dbReference type="AlphaFoldDB" id="A0A0D0E5V3"/>
<evidence type="ECO:0000313" key="3">
    <source>
        <dbReference type="EMBL" id="KIL00202.1"/>
    </source>
</evidence>
<accession>A0A0D0E5V3</accession>
<evidence type="ECO:0000256" key="1">
    <source>
        <dbReference type="SAM" id="MobiDB-lite"/>
    </source>
</evidence>
<evidence type="ECO:0000256" key="2">
    <source>
        <dbReference type="SAM" id="Phobius"/>
    </source>
</evidence>
<feature type="region of interest" description="Disordered" evidence="1">
    <location>
        <begin position="90"/>
        <end position="162"/>
    </location>
</feature>
<proteinExistence type="predicted"/>
<name>A0A0D0E5V3_9AGAM</name>